<dbReference type="EMBL" id="JADIMF010000087">
    <property type="protein sequence ID" value="MBO8469268.1"/>
    <property type="molecule type" value="Genomic_DNA"/>
</dbReference>
<gene>
    <name evidence="1" type="ORF">IAA72_05745</name>
</gene>
<accession>A0A9D9IAX5</accession>
<dbReference type="Proteomes" id="UP000810292">
    <property type="component" value="Unassembled WGS sequence"/>
</dbReference>
<reference evidence="1" key="2">
    <citation type="journal article" date="2021" name="PeerJ">
        <title>Extensive microbial diversity within the chicken gut microbiome revealed by metagenomics and culture.</title>
        <authorList>
            <person name="Gilroy R."/>
            <person name="Ravi A."/>
            <person name="Getino M."/>
            <person name="Pursley I."/>
            <person name="Horton D.L."/>
            <person name="Alikhan N.F."/>
            <person name="Baker D."/>
            <person name="Gharbi K."/>
            <person name="Hall N."/>
            <person name="Watson M."/>
            <person name="Adriaenssens E.M."/>
            <person name="Foster-Nyarko E."/>
            <person name="Jarju S."/>
            <person name="Secka A."/>
            <person name="Antonio M."/>
            <person name="Oren A."/>
            <person name="Chaudhuri R.R."/>
            <person name="La Ragione R."/>
            <person name="Hildebrand F."/>
            <person name="Pallen M.J."/>
        </authorList>
    </citation>
    <scope>NUCLEOTIDE SEQUENCE</scope>
    <source>
        <strain evidence="1">14700</strain>
    </source>
</reference>
<protein>
    <submittedName>
        <fullName evidence="1">DUF4065 domain-containing protein</fullName>
    </submittedName>
</protein>
<evidence type="ECO:0000313" key="1">
    <source>
        <dbReference type="EMBL" id="MBO8469268.1"/>
    </source>
</evidence>
<sequence length="188" mass="21967">MKRKTLEFRVEKKSYYPWEDGFEKSSPVLLSHDVSVYTFKRRYDSGNRPELPAVMSVYDAADWFLSKSSMDLRKLTFLCYFASEYFFAFTGRHLLDTDYKAYDVGPVSDKLIRRFGNMKGEITFEGESNLPPSLEAFLETIWNRFGEYGTKTLMKKVRLSYPYLEAYNNEPGTLINPETMASYCRMIG</sequence>
<name>A0A9D9IAX5_9SPIO</name>
<dbReference type="AlphaFoldDB" id="A0A9D9IAX5"/>
<organism evidence="1 2">
    <name type="scientific">Candidatus Ornithospirochaeta stercoravium</name>
    <dbReference type="NCBI Taxonomy" id="2840897"/>
    <lineage>
        <taxon>Bacteria</taxon>
        <taxon>Pseudomonadati</taxon>
        <taxon>Spirochaetota</taxon>
        <taxon>Spirochaetia</taxon>
        <taxon>Spirochaetales</taxon>
        <taxon>Spirochaetaceae</taxon>
        <taxon>Spirochaetaceae incertae sedis</taxon>
        <taxon>Candidatus Ornithospirochaeta</taxon>
    </lineage>
</organism>
<reference evidence="1" key="1">
    <citation type="submission" date="2020-10" db="EMBL/GenBank/DDBJ databases">
        <authorList>
            <person name="Gilroy R."/>
        </authorList>
    </citation>
    <scope>NUCLEOTIDE SEQUENCE</scope>
    <source>
        <strain evidence="1">14700</strain>
    </source>
</reference>
<comment type="caution">
    <text evidence="1">The sequence shown here is derived from an EMBL/GenBank/DDBJ whole genome shotgun (WGS) entry which is preliminary data.</text>
</comment>
<proteinExistence type="predicted"/>
<evidence type="ECO:0000313" key="2">
    <source>
        <dbReference type="Proteomes" id="UP000810292"/>
    </source>
</evidence>